<feature type="compositionally biased region" description="Gly residues" evidence="1">
    <location>
        <begin position="282"/>
        <end position="297"/>
    </location>
</feature>
<reference evidence="2 3" key="1">
    <citation type="submission" date="2024-03" db="EMBL/GenBank/DDBJ databases">
        <title>Draft genome sequence of Pseudonocardia sp. DW16-2.</title>
        <authorList>
            <person name="Duangmal K."/>
        </authorList>
    </citation>
    <scope>NUCLEOTIDE SEQUENCE [LARGE SCALE GENOMIC DNA]</scope>
    <source>
        <strain evidence="2 3">DW16-2</strain>
    </source>
</reference>
<proteinExistence type="predicted"/>
<dbReference type="EMBL" id="JBBJUP010000015">
    <property type="protein sequence ID" value="MEJ8280871.1"/>
    <property type="molecule type" value="Genomic_DNA"/>
</dbReference>
<protein>
    <submittedName>
        <fullName evidence="2">Uncharacterized protein</fullName>
    </submittedName>
</protein>
<dbReference type="Proteomes" id="UP001364211">
    <property type="component" value="Unassembled WGS sequence"/>
</dbReference>
<feature type="region of interest" description="Disordered" evidence="1">
    <location>
        <begin position="14"/>
        <end position="334"/>
    </location>
</feature>
<feature type="region of interest" description="Disordered" evidence="1">
    <location>
        <begin position="346"/>
        <end position="374"/>
    </location>
</feature>
<name>A0ABU8TA85_9PSEU</name>
<feature type="compositionally biased region" description="Basic and acidic residues" evidence="1">
    <location>
        <begin position="156"/>
        <end position="165"/>
    </location>
</feature>
<feature type="compositionally biased region" description="Basic and acidic residues" evidence="1">
    <location>
        <begin position="349"/>
        <end position="360"/>
    </location>
</feature>
<sequence length="374" mass="40072">MRGRPISTVWCSAASTARAAQRPVGGREQPGQRVEQAAAGLVGGRAGPRGQHEHRHDTADQPADDGLLQPQHHEVDREAAEQRVQLAEHERDEEDHQRVGEPEQVQRAEDAHQDHRQHHGDVGPERRDQRDRPDQPDHRPGDAVDRLAHGLGDGRGAGEGDEGRQHRPVVALLRQRVARGDRDRGGQRHLHRLAGRERQPRRRPVLFGRAVQPHDGARRAGQVPAEELHGGGELPLPRVRGPRGARERGGPLVAGRGEQGHVDGQPPETGVGRRRPHPLGALRGGGPLGVPGRGEQGARGAVAVRRDGVGPDPDERGHGQLGVEHGTADGAGGVVVGDRARGAQLPVDDQGRLVHADQQRRGAGVDAVPLGRAG</sequence>
<comment type="caution">
    <text evidence="2">The sequence shown here is derived from an EMBL/GenBank/DDBJ whole genome shotgun (WGS) entry which is preliminary data.</text>
</comment>
<evidence type="ECO:0000313" key="2">
    <source>
        <dbReference type="EMBL" id="MEJ8280871.1"/>
    </source>
</evidence>
<accession>A0ABU8TA85</accession>
<keyword evidence="3" id="KW-1185">Reference proteome</keyword>
<feature type="compositionally biased region" description="Basic residues" evidence="1">
    <location>
        <begin position="187"/>
        <end position="204"/>
    </location>
</feature>
<organism evidence="2 3">
    <name type="scientific">Pseudonocardia spirodelae</name>
    <dbReference type="NCBI Taxonomy" id="3133431"/>
    <lineage>
        <taxon>Bacteria</taxon>
        <taxon>Bacillati</taxon>
        <taxon>Actinomycetota</taxon>
        <taxon>Actinomycetes</taxon>
        <taxon>Pseudonocardiales</taxon>
        <taxon>Pseudonocardiaceae</taxon>
        <taxon>Pseudonocardia</taxon>
    </lineage>
</organism>
<evidence type="ECO:0000313" key="3">
    <source>
        <dbReference type="Proteomes" id="UP001364211"/>
    </source>
</evidence>
<evidence type="ECO:0000256" key="1">
    <source>
        <dbReference type="SAM" id="MobiDB-lite"/>
    </source>
</evidence>
<feature type="compositionally biased region" description="Basic and acidic residues" evidence="1">
    <location>
        <begin position="50"/>
        <end position="59"/>
    </location>
</feature>
<gene>
    <name evidence="2" type="ORF">WJX68_18155</name>
</gene>
<feature type="compositionally biased region" description="Basic and acidic residues" evidence="1">
    <location>
        <begin position="71"/>
        <end position="148"/>
    </location>
</feature>
<feature type="compositionally biased region" description="Basic and acidic residues" evidence="1">
    <location>
        <begin position="304"/>
        <end position="318"/>
    </location>
</feature>